<keyword evidence="3 7" id="KW-0812">Transmembrane</keyword>
<dbReference type="PANTHER" id="PTHR30294">
    <property type="entry name" value="MEMBRANE COMPONENT OF ABC TRANSPORTER YHHJ-RELATED"/>
    <property type="match status" value="1"/>
</dbReference>
<dbReference type="PANTHER" id="PTHR30294:SF29">
    <property type="entry name" value="MULTIDRUG ABC TRANSPORTER PERMEASE YBHS-RELATED"/>
    <property type="match status" value="1"/>
</dbReference>
<evidence type="ECO:0000313" key="10">
    <source>
        <dbReference type="Proteomes" id="UP000254634"/>
    </source>
</evidence>
<evidence type="ECO:0000313" key="9">
    <source>
        <dbReference type="EMBL" id="SUN76862.1"/>
    </source>
</evidence>
<accession>A0A380KY11</accession>
<evidence type="ECO:0000256" key="2">
    <source>
        <dbReference type="ARBA" id="ARBA00022475"/>
    </source>
</evidence>
<proteinExistence type="predicted"/>
<dbReference type="InterPro" id="IPR013525">
    <property type="entry name" value="ABC2_TM"/>
</dbReference>
<dbReference type="GO" id="GO:0140359">
    <property type="term" value="F:ABC-type transporter activity"/>
    <property type="evidence" value="ECO:0007669"/>
    <property type="project" value="InterPro"/>
</dbReference>
<feature type="coiled-coil region" evidence="6">
    <location>
        <begin position="113"/>
        <end position="140"/>
    </location>
</feature>
<keyword evidence="10" id="KW-1185">Reference proteome</keyword>
<evidence type="ECO:0000256" key="4">
    <source>
        <dbReference type="ARBA" id="ARBA00022989"/>
    </source>
</evidence>
<feature type="transmembrane region" description="Helical" evidence="7">
    <location>
        <begin position="262"/>
        <end position="287"/>
    </location>
</feature>
<dbReference type="Proteomes" id="UP000254634">
    <property type="component" value="Unassembled WGS sequence"/>
</dbReference>
<dbReference type="AlphaFoldDB" id="A0A380KY11"/>
<protein>
    <submittedName>
        <fullName evidence="9">Putative ABC transporter, permease component</fullName>
    </submittedName>
</protein>
<dbReference type="RefSeq" id="WP_018372442.1">
    <property type="nucleotide sequence ID" value="NZ_UHFR01000005.1"/>
</dbReference>
<reference evidence="9" key="1">
    <citation type="submission" date="2018-06" db="EMBL/GenBank/DDBJ databases">
        <authorList>
            <consortium name="Pathogen Informatics"/>
            <person name="Doyle S."/>
        </authorList>
    </citation>
    <scope>NUCLEOTIDE SEQUENCE [LARGE SCALE GENOMIC DNA]</scope>
    <source>
        <strain evidence="9">NCTC13765</strain>
    </source>
</reference>
<feature type="transmembrane region" description="Helical" evidence="7">
    <location>
        <begin position="299"/>
        <end position="315"/>
    </location>
</feature>
<sequence length="396" mass="43977">MKQIKIVMLETYFRQIKSWAFVVMVLAPFLFIGISVLMGQVGSTKGPEIGLVASKEEQGVLNSQKNFKNFLIEKKARKEFDDKSLSAYVVVENKDGQLEATYYGTSSMKDSDKAILLQGLQALQNQLNQNQAQLSNEQTAILNRQIDFKEKLADKSVNEHKIAQQISLFAMIFIMYFLLLIYSSMTAQEIAGEKGTKIMEVIFSSIPAKDYFYGRILGILAVIVTHIALYVVAGVLAFSFLADIAFLAPFKGVISQVLAQFSWLNLSFVILGLLLYVILSAFCGALVTRAEDANKAVQPVMYLIMFCFFGGIALGQAGDSILLKVGSYFPLTSTFFMPIRLINESAGFLEGFISLLVLLLFVLGLAIYIAHHYAGLILQTDDLGVWKSLKRSLSHK</sequence>
<dbReference type="InterPro" id="IPR051449">
    <property type="entry name" value="ABC-2_transporter_component"/>
</dbReference>
<dbReference type="OrthoDB" id="9768837at2"/>
<feature type="domain" description="ABC-2 type transporter transmembrane" evidence="8">
    <location>
        <begin position="19"/>
        <end position="367"/>
    </location>
</feature>
<evidence type="ECO:0000256" key="3">
    <source>
        <dbReference type="ARBA" id="ARBA00022692"/>
    </source>
</evidence>
<evidence type="ECO:0000259" key="8">
    <source>
        <dbReference type="Pfam" id="PF12698"/>
    </source>
</evidence>
<dbReference type="Pfam" id="PF12698">
    <property type="entry name" value="ABC2_membrane_3"/>
    <property type="match status" value="1"/>
</dbReference>
<organism evidence="9 10">
    <name type="scientific">Streptococcus massiliensis</name>
    <dbReference type="NCBI Taxonomy" id="313439"/>
    <lineage>
        <taxon>Bacteria</taxon>
        <taxon>Bacillati</taxon>
        <taxon>Bacillota</taxon>
        <taxon>Bacilli</taxon>
        <taxon>Lactobacillales</taxon>
        <taxon>Streptococcaceae</taxon>
        <taxon>Streptococcus</taxon>
    </lineage>
</organism>
<evidence type="ECO:0000256" key="6">
    <source>
        <dbReference type="SAM" id="Coils"/>
    </source>
</evidence>
<keyword evidence="4 7" id="KW-1133">Transmembrane helix</keyword>
<feature type="transmembrane region" description="Helical" evidence="7">
    <location>
        <begin position="162"/>
        <end position="182"/>
    </location>
</feature>
<comment type="subcellular location">
    <subcellularLocation>
        <location evidence="1">Cell membrane</location>
        <topology evidence="1">Multi-pass membrane protein</topology>
    </subcellularLocation>
</comment>
<keyword evidence="2" id="KW-1003">Cell membrane</keyword>
<evidence type="ECO:0000256" key="1">
    <source>
        <dbReference type="ARBA" id="ARBA00004651"/>
    </source>
</evidence>
<dbReference type="GO" id="GO:0005886">
    <property type="term" value="C:plasma membrane"/>
    <property type="evidence" value="ECO:0007669"/>
    <property type="project" value="UniProtKB-SubCell"/>
</dbReference>
<feature type="transmembrane region" description="Helical" evidence="7">
    <location>
        <begin position="216"/>
        <end position="242"/>
    </location>
</feature>
<keyword evidence="5 7" id="KW-0472">Membrane</keyword>
<dbReference type="STRING" id="1123307.GCA_000380065_01722"/>
<feature type="transmembrane region" description="Helical" evidence="7">
    <location>
        <begin position="21"/>
        <end position="41"/>
    </location>
</feature>
<evidence type="ECO:0000256" key="7">
    <source>
        <dbReference type="SAM" id="Phobius"/>
    </source>
</evidence>
<evidence type="ECO:0000256" key="5">
    <source>
        <dbReference type="ARBA" id="ARBA00023136"/>
    </source>
</evidence>
<keyword evidence="6" id="KW-0175">Coiled coil</keyword>
<dbReference type="EMBL" id="UHFR01000005">
    <property type="protein sequence ID" value="SUN76862.1"/>
    <property type="molecule type" value="Genomic_DNA"/>
</dbReference>
<feature type="transmembrane region" description="Helical" evidence="7">
    <location>
        <begin position="351"/>
        <end position="370"/>
    </location>
</feature>
<gene>
    <name evidence="9" type="primary">yhaP</name>
    <name evidence="9" type="ORF">NCTC13765_01363</name>
</gene>
<name>A0A380KY11_9STRE</name>